<dbReference type="SUPFAM" id="SSF64005">
    <property type="entry name" value="Undecaprenyl diphosphate synthase"/>
    <property type="match status" value="1"/>
</dbReference>
<comment type="cofactor">
    <cofactor evidence="2">
        <name>Mg(2+)</name>
        <dbReference type="ChEBI" id="CHEBI:18420"/>
    </cofactor>
    <text evidence="2">Binds 2 magnesium ions per subunit.</text>
</comment>
<keyword evidence="1 2" id="KW-0808">Transferase</keyword>
<dbReference type="PANTHER" id="PTHR10291">
    <property type="entry name" value="DEHYDRODOLICHYL DIPHOSPHATE SYNTHASE FAMILY MEMBER"/>
    <property type="match status" value="1"/>
</dbReference>
<dbReference type="Gene3D" id="3.40.1180.10">
    <property type="entry name" value="Decaprenyl diphosphate synthase-like"/>
    <property type="match status" value="1"/>
</dbReference>
<comment type="function">
    <text evidence="2">Catalyzes the condensation of isopentenyl diphosphate (IPP) with allylic pyrophosphates generating different type of terpenoids.</text>
</comment>
<evidence type="ECO:0000256" key="2">
    <source>
        <dbReference type="HAMAP-Rule" id="MF_01139"/>
    </source>
</evidence>
<dbReference type="EMBL" id="JAQOUE010000001">
    <property type="protein sequence ID" value="MDT7041948.1"/>
    <property type="molecule type" value="Genomic_DNA"/>
</dbReference>
<dbReference type="CDD" id="cd00475">
    <property type="entry name" value="Cis_IPPS"/>
    <property type="match status" value="1"/>
</dbReference>
<accession>A0ABU3K6I6</accession>
<keyword evidence="2" id="KW-0460">Magnesium</keyword>
<dbReference type="PANTHER" id="PTHR10291:SF0">
    <property type="entry name" value="DEHYDRODOLICHYL DIPHOSPHATE SYNTHASE 2"/>
    <property type="match status" value="1"/>
</dbReference>
<gene>
    <name evidence="3" type="primary">uppS</name>
    <name evidence="3" type="ORF">PPG34_06255</name>
</gene>
<feature type="active site" evidence="2">
    <location>
        <position position="36"/>
    </location>
</feature>
<organism evidence="3 4">
    <name type="scientific">Candidatus Nitronereus thalassa</name>
    <dbReference type="NCBI Taxonomy" id="3020898"/>
    <lineage>
        <taxon>Bacteria</taxon>
        <taxon>Pseudomonadati</taxon>
        <taxon>Nitrospirota</taxon>
        <taxon>Nitrospiria</taxon>
        <taxon>Nitrospirales</taxon>
        <taxon>Nitrospiraceae</taxon>
        <taxon>Candidatus Nitronereus</taxon>
    </lineage>
</organism>
<name>A0ABU3K6I6_9BACT</name>
<dbReference type="NCBIfam" id="TIGR00055">
    <property type="entry name" value="uppS"/>
    <property type="match status" value="1"/>
</dbReference>
<feature type="binding site" evidence="2">
    <location>
        <position position="36"/>
    </location>
    <ligand>
        <name>Mg(2+)</name>
        <dbReference type="ChEBI" id="CHEBI:18420"/>
    </ligand>
</feature>
<protein>
    <recommendedName>
        <fullName evidence="2">Isoprenyl transferase</fullName>
        <ecNumber evidence="2">2.5.1.-</ecNumber>
    </recommendedName>
</protein>
<feature type="binding site" evidence="2">
    <location>
        <position position="85"/>
    </location>
    <ligand>
        <name>substrate</name>
    </ligand>
</feature>
<dbReference type="InterPro" id="IPR036424">
    <property type="entry name" value="UPP_synth-like_sf"/>
</dbReference>
<dbReference type="Pfam" id="PF01255">
    <property type="entry name" value="Prenyltransf"/>
    <property type="match status" value="1"/>
</dbReference>
<feature type="binding site" evidence="2">
    <location>
        <position position="87"/>
    </location>
    <ligand>
        <name>substrate</name>
    </ligand>
</feature>
<dbReference type="Proteomes" id="UP001250932">
    <property type="component" value="Unassembled WGS sequence"/>
</dbReference>
<keyword evidence="4" id="KW-1185">Reference proteome</keyword>
<dbReference type="HAMAP" id="MF_01139">
    <property type="entry name" value="ISPT"/>
    <property type="match status" value="1"/>
</dbReference>
<feature type="active site" description="Proton acceptor" evidence="2">
    <location>
        <position position="84"/>
    </location>
</feature>
<proteinExistence type="inferred from homology"/>
<feature type="binding site" evidence="2">
    <location>
        <position position="222"/>
    </location>
    <ligand>
        <name>Mg(2+)</name>
        <dbReference type="ChEBI" id="CHEBI:18420"/>
    </ligand>
</feature>
<dbReference type="InterPro" id="IPR018520">
    <property type="entry name" value="UPP_synth-like_CS"/>
</dbReference>
<feature type="binding site" evidence="2">
    <location>
        <begin position="209"/>
        <end position="211"/>
    </location>
    <ligand>
        <name>substrate</name>
    </ligand>
</feature>
<feature type="binding site" evidence="2">
    <location>
        <position position="49"/>
    </location>
    <ligand>
        <name>substrate</name>
    </ligand>
</feature>
<dbReference type="PROSITE" id="PS01066">
    <property type="entry name" value="UPP_SYNTHASE"/>
    <property type="match status" value="1"/>
</dbReference>
<dbReference type="InterPro" id="IPR001441">
    <property type="entry name" value="UPP_synth-like"/>
</dbReference>
<comment type="similarity">
    <text evidence="2">Belongs to the UPP synthase family.</text>
</comment>
<evidence type="ECO:0000256" key="1">
    <source>
        <dbReference type="ARBA" id="ARBA00022679"/>
    </source>
</evidence>
<evidence type="ECO:0000313" key="3">
    <source>
        <dbReference type="EMBL" id="MDT7041948.1"/>
    </source>
</evidence>
<reference evidence="3 4" key="1">
    <citation type="journal article" date="2023" name="ISME J.">
        <title>Cultivation and genomic characterization of novel and ubiquitous marine nitrite-oxidizing bacteria from the Nitrospirales.</title>
        <authorList>
            <person name="Mueller A.J."/>
            <person name="Daebeler A."/>
            <person name="Herbold C.W."/>
            <person name="Kirkegaard R.H."/>
            <person name="Daims H."/>
        </authorList>
    </citation>
    <scope>NUCLEOTIDE SEQUENCE [LARGE SCALE GENOMIC DNA]</scope>
    <source>
        <strain evidence="3 4">EB</strain>
    </source>
</reference>
<feature type="binding site" evidence="2">
    <location>
        <begin position="81"/>
        <end position="83"/>
    </location>
    <ligand>
        <name>substrate</name>
    </ligand>
</feature>
<feature type="binding site" evidence="2">
    <location>
        <position position="203"/>
    </location>
    <ligand>
        <name>substrate</name>
    </ligand>
</feature>
<feature type="binding site" evidence="2">
    <location>
        <begin position="37"/>
        <end position="40"/>
    </location>
    <ligand>
        <name>substrate</name>
    </ligand>
</feature>
<sequence>MDITSSADIQSELTEQELLLGLDADQLPRHVAIIMDGNGRWASGRGLPRIAGHREGLAALREVINVFDELHIPMLTIYAFSHENWNRPKAEITLLMSLLDQFLQKERQTFQDRKMRFLPIGRLHLLPDAVQALVHEVANETAHYTDRILTVALSYGGRSEILDAVNDLLDDSRTGKISGPITESQFEHYLTTADLPDPDLLIRTSGEARISNFLLWQIAYTELYFTKVLWPDFRRREVLIALLDYQKRERRFGRVTQAVSPQSTL</sequence>
<comment type="caution">
    <text evidence="3">The sequence shown here is derived from an EMBL/GenBank/DDBJ whole genome shotgun (WGS) entry which is preliminary data.</text>
</comment>
<comment type="subunit">
    <text evidence="2">Homodimer.</text>
</comment>
<dbReference type="GO" id="GO:0016740">
    <property type="term" value="F:transferase activity"/>
    <property type="evidence" value="ECO:0007669"/>
    <property type="project" value="UniProtKB-KW"/>
</dbReference>
<keyword evidence="2" id="KW-0479">Metal-binding</keyword>
<feature type="binding site" evidence="2">
    <location>
        <position position="41"/>
    </location>
    <ligand>
        <name>substrate</name>
    </ligand>
</feature>
<dbReference type="EC" id="2.5.1.-" evidence="2"/>
<feature type="binding site" evidence="2">
    <location>
        <position position="53"/>
    </location>
    <ligand>
        <name>substrate</name>
    </ligand>
</feature>
<dbReference type="RefSeq" id="WP_313832293.1">
    <property type="nucleotide sequence ID" value="NZ_JAQOUE010000001.1"/>
</dbReference>
<evidence type="ECO:0000313" key="4">
    <source>
        <dbReference type="Proteomes" id="UP001250932"/>
    </source>
</evidence>